<dbReference type="EMBL" id="CP007029">
    <property type="protein sequence ID" value="AHE97518.1"/>
    <property type="molecule type" value="Genomic_DNA"/>
</dbReference>
<sequence length="61" mass="6789">MHSLVDAQLPPALARWLSAQGCPADHVADLGMEASPDRVLWEWASKEDVVIVTKDEDFAIW</sequence>
<dbReference type="Proteomes" id="UP000005289">
    <property type="component" value="Chromosome"/>
</dbReference>
<evidence type="ECO:0000313" key="3">
    <source>
        <dbReference type="Proteomes" id="UP000005289"/>
    </source>
</evidence>
<feature type="domain" description="DUF5615" evidence="1">
    <location>
        <begin position="1"/>
        <end position="59"/>
    </location>
</feature>
<dbReference type="KEGG" id="tti:THITH_03710"/>
<protein>
    <recommendedName>
        <fullName evidence="1">DUF5615 domain-containing protein</fullName>
    </recommendedName>
</protein>
<evidence type="ECO:0000313" key="2">
    <source>
        <dbReference type="EMBL" id="AHE97518.1"/>
    </source>
</evidence>
<organism evidence="2 3">
    <name type="scientific">Thioalkalivibrio paradoxus ARh 1</name>
    <dbReference type="NCBI Taxonomy" id="713585"/>
    <lineage>
        <taxon>Bacteria</taxon>
        <taxon>Pseudomonadati</taxon>
        <taxon>Pseudomonadota</taxon>
        <taxon>Gammaproteobacteria</taxon>
        <taxon>Chromatiales</taxon>
        <taxon>Ectothiorhodospiraceae</taxon>
        <taxon>Thioalkalivibrio</taxon>
    </lineage>
</organism>
<dbReference type="STRING" id="713585.THITH_03710"/>
<dbReference type="AlphaFoldDB" id="W0DKI6"/>
<name>W0DKI6_9GAMM</name>
<accession>W0DKI6</accession>
<dbReference type="InterPro" id="IPR041049">
    <property type="entry name" value="DUF5615"/>
</dbReference>
<keyword evidence="3" id="KW-1185">Reference proteome</keyword>
<dbReference type="RefSeq" id="WP_006745858.1">
    <property type="nucleotide sequence ID" value="NZ_CP007029.1"/>
</dbReference>
<proteinExistence type="predicted"/>
<reference evidence="2 3" key="1">
    <citation type="submission" date="2013-12" db="EMBL/GenBank/DDBJ databases">
        <authorList>
            <consortium name="DOE Joint Genome Institute"/>
            <person name="Muyzer G."/>
            <person name="Huntemann M."/>
            <person name="Han J."/>
            <person name="Chen A."/>
            <person name="Kyrpides N."/>
            <person name="Mavromatis K."/>
            <person name="Markowitz V."/>
            <person name="Palaniappan K."/>
            <person name="Ivanova N."/>
            <person name="Schaumberg A."/>
            <person name="Pati A."/>
            <person name="Liolios K."/>
            <person name="Nordberg H.P."/>
            <person name="Cantor M.N."/>
            <person name="Hua S.X."/>
            <person name="Woyke T."/>
        </authorList>
    </citation>
    <scope>NUCLEOTIDE SEQUENCE [LARGE SCALE GENOMIC DNA]</scope>
    <source>
        <strain evidence="2 3">ARh 1</strain>
    </source>
</reference>
<dbReference type="Pfam" id="PF18480">
    <property type="entry name" value="DUF5615"/>
    <property type="match status" value="1"/>
</dbReference>
<gene>
    <name evidence="2" type="ORF">THITH_03710</name>
</gene>
<dbReference type="HOGENOM" id="CLU_2921360_0_0_6"/>
<evidence type="ECO:0000259" key="1">
    <source>
        <dbReference type="Pfam" id="PF18480"/>
    </source>
</evidence>